<comment type="caution">
    <text evidence="1">The sequence shown here is derived from an EMBL/GenBank/DDBJ whole genome shotgun (WGS) entry which is preliminary data.</text>
</comment>
<sequence>MLIRTAISRYLHESDRNIMTTHDLSLLLFTLMEKGEYKGERLNIKRTPNKKDISYYVSQLQYYGVIQEDGELSNVYQILARPKISLDEKISQADPFAVISYLSAMQYHGITDRRSSIVYYRTANLQTRKAAIHDSLSKALGEYEYDKYIKSGMPSMTIFHPKKPNLVHSVHSSSIEKHYVLSHGKGKVASIASCFLQMLQKPEFCGGIYHVIDVFEEYSEVYLNLIVNFIDRHGTSIDKVRAGYILDERLKLRHEVIENWVQYSQRGGSRKLDSTAAYQPKYSEKWALSINI</sequence>
<name>A0A1F6GZP4_9PROT</name>
<evidence type="ECO:0000313" key="2">
    <source>
        <dbReference type="Proteomes" id="UP000177583"/>
    </source>
</evidence>
<organism evidence="1 2">
    <name type="scientific">Candidatus Lambdaproteobacteria bacterium RIFOXYD2_FULL_56_26</name>
    <dbReference type="NCBI Taxonomy" id="1817773"/>
    <lineage>
        <taxon>Bacteria</taxon>
        <taxon>Pseudomonadati</taxon>
        <taxon>Pseudomonadota</taxon>
        <taxon>Candidatus Lambdaproteobacteria</taxon>
    </lineage>
</organism>
<gene>
    <name evidence="1" type="ORF">A2557_13940</name>
</gene>
<dbReference type="EMBL" id="MFNF01000014">
    <property type="protein sequence ID" value="OGH03627.1"/>
    <property type="molecule type" value="Genomic_DNA"/>
</dbReference>
<evidence type="ECO:0000313" key="1">
    <source>
        <dbReference type="EMBL" id="OGH03627.1"/>
    </source>
</evidence>
<proteinExistence type="predicted"/>
<protein>
    <recommendedName>
        <fullName evidence="3">AbiEi antitoxin C-terminal domain-containing protein</fullName>
    </recommendedName>
</protein>
<accession>A0A1F6GZP4</accession>
<reference evidence="1 2" key="1">
    <citation type="journal article" date="2016" name="Nat. Commun.">
        <title>Thousands of microbial genomes shed light on interconnected biogeochemical processes in an aquifer system.</title>
        <authorList>
            <person name="Anantharaman K."/>
            <person name="Brown C.T."/>
            <person name="Hug L.A."/>
            <person name="Sharon I."/>
            <person name="Castelle C.J."/>
            <person name="Probst A.J."/>
            <person name="Thomas B.C."/>
            <person name="Singh A."/>
            <person name="Wilkins M.J."/>
            <person name="Karaoz U."/>
            <person name="Brodie E.L."/>
            <person name="Williams K.H."/>
            <person name="Hubbard S.S."/>
            <person name="Banfield J.F."/>
        </authorList>
    </citation>
    <scope>NUCLEOTIDE SEQUENCE [LARGE SCALE GENOMIC DNA]</scope>
</reference>
<dbReference type="AlphaFoldDB" id="A0A1F6GZP4"/>
<evidence type="ECO:0008006" key="3">
    <source>
        <dbReference type="Google" id="ProtNLM"/>
    </source>
</evidence>
<dbReference type="Proteomes" id="UP000177583">
    <property type="component" value="Unassembled WGS sequence"/>
</dbReference>